<evidence type="ECO:0000313" key="1">
    <source>
        <dbReference type="EMBL" id="SDQ96777.1"/>
    </source>
</evidence>
<reference evidence="2" key="1">
    <citation type="submission" date="2016-10" db="EMBL/GenBank/DDBJ databases">
        <authorList>
            <person name="Varghese N."/>
            <person name="Submissions S."/>
        </authorList>
    </citation>
    <scope>NUCLEOTIDE SEQUENCE [LARGE SCALE GENOMIC DNA]</scope>
    <source>
        <strain evidence="2">DSM 45459</strain>
    </source>
</reference>
<evidence type="ECO:0000313" key="2">
    <source>
        <dbReference type="Proteomes" id="UP000199301"/>
    </source>
</evidence>
<dbReference type="OrthoDB" id="5194188at2"/>
<proteinExistence type="predicted"/>
<gene>
    <name evidence="1" type="ORF">SAMN04489718_2882</name>
</gene>
<organism evidence="1 2">
    <name type="scientific">Actinopolyspora saharensis</name>
    <dbReference type="NCBI Taxonomy" id="995062"/>
    <lineage>
        <taxon>Bacteria</taxon>
        <taxon>Bacillati</taxon>
        <taxon>Actinomycetota</taxon>
        <taxon>Actinomycetes</taxon>
        <taxon>Actinopolysporales</taxon>
        <taxon>Actinopolysporaceae</taxon>
        <taxon>Actinopolyspora</taxon>
    </lineage>
</organism>
<dbReference type="Proteomes" id="UP000199301">
    <property type="component" value="Unassembled WGS sequence"/>
</dbReference>
<sequence length="62" mass="7000">MSEHRWEPSSGDFAALLTHYGELAAELEESTDLERAEELRKRLAELDSLIDRVNSPFSLPGL</sequence>
<dbReference type="RefSeq" id="WP_092524654.1">
    <property type="nucleotide sequence ID" value="NZ_FNKO01000002.1"/>
</dbReference>
<accession>A0A1H1F7D1</accession>
<protein>
    <submittedName>
        <fullName evidence="1">Uncharacterized protein</fullName>
    </submittedName>
</protein>
<dbReference type="AlphaFoldDB" id="A0A1H1F7D1"/>
<dbReference type="EMBL" id="FNKO01000002">
    <property type="protein sequence ID" value="SDQ96777.1"/>
    <property type="molecule type" value="Genomic_DNA"/>
</dbReference>
<keyword evidence="2" id="KW-1185">Reference proteome</keyword>
<name>A0A1H1F7D1_9ACTN</name>